<evidence type="ECO:0000313" key="2">
    <source>
        <dbReference type="EMBL" id="ACR36010.1"/>
    </source>
</evidence>
<accession>C4J4B0</accession>
<reference evidence="2" key="1">
    <citation type="journal article" date="2009" name="PLoS Genet.">
        <title>Sequencing, mapping, and analysis of 27,455 maize full-length cDNAs.</title>
        <authorList>
            <person name="Soderlund C."/>
            <person name="Descour A."/>
            <person name="Kudrna D."/>
            <person name="Bomhoff M."/>
            <person name="Boyd L."/>
            <person name="Currie J."/>
            <person name="Angelova A."/>
            <person name="Collura K."/>
            <person name="Wissotski M."/>
            <person name="Ashley E."/>
            <person name="Morrow D."/>
            <person name="Fernandes J."/>
            <person name="Walbot V."/>
            <person name="Yu Y."/>
        </authorList>
    </citation>
    <scope>NUCLEOTIDE SEQUENCE</scope>
    <source>
        <strain evidence="2">B73</strain>
    </source>
</reference>
<organism evidence="2">
    <name type="scientific">Zea mays</name>
    <name type="common">Maize</name>
    <dbReference type="NCBI Taxonomy" id="4577"/>
    <lineage>
        <taxon>Eukaryota</taxon>
        <taxon>Viridiplantae</taxon>
        <taxon>Streptophyta</taxon>
        <taxon>Embryophyta</taxon>
        <taxon>Tracheophyta</taxon>
        <taxon>Spermatophyta</taxon>
        <taxon>Magnoliopsida</taxon>
        <taxon>Liliopsida</taxon>
        <taxon>Poales</taxon>
        <taxon>Poaceae</taxon>
        <taxon>PACMAD clade</taxon>
        <taxon>Panicoideae</taxon>
        <taxon>Andropogonodae</taxon>
        <taxon>Andropogoneae</taxon>
        <taxon>Tripsacinae</taxon>
        <taxon>Zea</taxon>
    </lineage>
</organism>
<dbReference type="AlphaFoldDB" id="C4J4B0"/>
<protein>
    <submittedName>
        <fullName evidence="2">Uncharacterized protein</fullName>
    </submittedName>
</protein>
<proteinExistence type="evidence at transcript level"/>
<name>C4J4B0_MAIZE</name>
<feature type="region of interest" description="Disordered" evidence="1">
    <location>
        <begin position="1"/>
        <end position="30"/>
    </location>
</feature>
<reference evidence="2" key="2">
    <citation type="submission" date="2012-06" db="EMBL/GenBank/DDBJ databases">
        <authorList>
            <person name="Yu Y."/>
            <person name="Currie J."/>
            <person name="Lomeli R."/>
            <person name="Angelova A."/>
            <person name="Collura K."/>
            <person name="Wissotski M."/>
            <person name="Campos D."/>
            <person name="Kudrna D."/>
            <person name="Golser W."/>
            <person name="Ashely E."/>
            <person name="Descour A."/>
            <person name="Fernandes J."/>
            <person name="Soderlund C."/>
            <person name="Walbot V."/>
        </authorList>
    </citation>
    <scope>NUCLEOTIDE SEQUENCE</scope>
    <source>
        <strain evidence="2">B73</strain>
    </source>
</reference>
<dbReference type="EMBL" id="BT085657">
    <property type="protein sequence ID" value="ACR36010.1"/>
    <property type="molecule type" value="mRNA"/>
</dbReference>
<evidence type="ECO:0000256" key="1">
    <source>
        <dbReference type="SAM" id="MobiDB-lite"/>
    </source>
</evidence>
<sequence>MLSTTGAPQRWSTPRRAMASYTSAASTRRRHTLVPPTAAIPHGKHHPLAWNMGSVHRYVGRGGTAHSTSASTVTRKMPRWQCTTPLGADVVPEV</sequence>
<feature type="compositionally biased region" description="Polar residues" evidence="1">
    <location>
        <begin position="1"/>
        <end position="12"/>
    </location>
</feature>